<proteinExistence type="predicted"/>
<dbReference type="AlphaFoldDB" id="A0A2P8HW28"/>
<evidence type="ECO:0000313" key="2">
    <source>
        <dbReference type="Proteomes" id="UP000240971"/>
    </source>
</evidence>
<comment type="caution">
    <text evidence="1">The sequence shown here is derived from an EMBL/GenBank/DDBJ whole genome shotgun (WGS) entry which is preliminary data.</text>
</comment>
<keyword evidence="2" id="KW-1185">Reference proteome</keyword>
<accession>A0A2P8HW28</accession>
<dbReference type="EMBL" id="PYAW01000001">
    <property type="protein sequence ID" value="PSL50375.1"/>
    <property type="molecule type" value="Genomic_DNA"/>
</dbReference>
<gene>
    <name evidence="1" type="ORF">CLV51_1011720</name>
</gene>
<reference evidence="1 2" key="1">
    <citation type="submission" date="2018-03" db="EMBL/GenBank/DDBJ databases">
        <title>Genomic Encyclopedia of Archaeal and Bacterial Type Strains, Phase II (KMG-II): from individual species to whole genera.</title>
        <authorList>
            <person name="Goeker M."/>
        </authorList>
    </citation>
    <scope>NUCLEOTIDE SEQUENCE [LARGE SCALE GENOMIC DNA]</scope>
    <source>
        <strain evidence="1 2">DSM 24859</strain>
    </source>
</reference>
<dbReference type="Proteomes" id="UP000240971">
    <property type="component" value="Unassembled WGS sequence"/>
</dbReference>
<evidence type="ECO:0000313" key="1">
    <source>
        <dbReference type="EMBL" id="PSL50375.1"/>
    </source>
</evidence>
<dbReference type="RefSeq" id="WP_146151249.1">
    <property type="nucleotide sequence ID" value="NZ_PYAW01000001.1"/>
</dbReference>
<sequence length="124" mass="14627">MAKFTDAIKPDVENKKQSHYYFLSYDRRVKKDSEKIRRDIAKTLLDAKCTMNSNEESSMLIKTTLSYLQVKKLLLPHIKEVFHTFFVLTQGSNNKPIGFRKNDTIHQEGFKKMIADLRDRRTSR</sequence>
<organism evidence="1 2">
    <name type="scientific">Chitinophaga niastensis</name>
    <dbReference type="NCBI Taxonomy" id="536980"/>
    <lineage>
        <taxon>Bacteria</taxon>
        <taxon>Pseudomonadati</taxon>
        <taxon>Bacteroidota</taxon>
        <taxon>Chitinophagia</taxon>
        <taxon>Chitinophagales</taxon>
        <taxon>Chitinophagaceae</taxon>
        <taxon>Chitinophaga</taxon>
    </lineage>
</organism>
<name>A0A2P8HW28_CHINA</name>
<protein>
    <submittedName>
        <fullName evidence="1">Uncharacterized protein</fullName>
    </submittedName>
</protein>